<dbReference type="EMBL" id="MN740211">
    <property type="protein sequence ID" value="QHT93877.1"/>
    <property type="molecule type" value="Genomic_DNA"/>
</dbReference>
<dbReference type="PROSITE" id="PS51471">
    <property type="entry name" value="FE2OG_OXY"/>
    <property type="match status" value="1"/>
</dbReference>
<dbReference type="GO" id="GO:0006307">
    <property type="term" value="P:DNA alkylation repair"/>
    <property type="evidence" value="ECO:0007669"/>
    <property type="project" value="InterPro"/>
</dbReference>
<dbReference type="Gene3D" id="2.60.120.590">
    <property type="entry name" value="Alpha-ketoglutarate-dependent dioxygenase AlkB-like"/>
    <property type="match status" value="1"/>
</dbReference>
<evidence type="ECO:0000313" key="2">
    <source>
        <dbReference type="EMBL" id="QHT93877.1"/>
    </source>
</evidence>
<sequence>MKRLLYFKNILIINTSLLFNKMEEIFYELYGDDIAVVELNCGHIESDIDELWKFKPEESQYCKMYGKDIKIPRKMVTLGKTYNFNGSDNSVGELEDFDYLSECIVLGQPLSRYNSCVVNFYEDGSEYIGYHSDKTNGICEDSTIVISSFGETRVLRLQHNESKQTFDLILPHGSRFEFTQETNKKYKHCIVKSKKIKGKRISITYRNMK</sequence>
<dbReference type="GO" id="GO:0051213">
    <property type="term" value="F:dioxygenase activity"/>
    <property type="evidence" value="ECO:0007669"/>
    <property type="project" value="InterPro"/>
</dbReference>
<dbReference type="InterPro" id="IPR005123">
    <property type="entry name" value="Oxoglu/Fe-dep_dioxygenase_dom"/>
</dbReference>
<dbReference type="SUPFAM" id="SSF51197">
    <property type="entry name" value="Clavaminate synthase-like"/>
    <property type="match status" value="1"/>
</dbReference>
<protein>
    <recommendedName>
        <fullName evidence="1">Fe2OG dioxygenase domain-containing protein</fullName>
    </recommendedName>
</protein>
<dbReference type="InterPro" id="IPR032854">
    <property type="entry name" value="ALKBH3"/>
</dbReference>
<feature type="domain" description="Fe2OG dioxygenase" evidence="1">
    <location>
        <begin position="112"/>
        <end position="209"/>
    </location>
</feature>
<organism evidence="2">
    <name type="scientific">viral metagenome</name>
    <dbReference type="NCBI Taxonomy" id="1070528"/>
    <lineage>
        <taxon>unclassified sequences</taxon>
        <taxon>metagenomes</taxon>
        <taxon>organismal metagenomes</taxon>
    </lineage>
</organism>
<evidence type="ECO:0000259" key="1">
    <source>
        <dbReference type="PROSITE" id="PS51471"/>
    </source>
</evidence>
<dbReference type="PANTHER" id="PTHR31212">
    <property type="entry name" value="ALPHA-KETOGLUTARATE-DEPENDENT DIOXYGENASE ALKB HOMOLOG 3"/>
    <property type="match status" value="1"/>
</dbReference>
<proteinExistence type="predicted"/>
<accession>A0A6C0IPS0</accession>
<name>A0A6C0IPS0_9ZZZZ</name>
<dbReference type="AlphaFoldDB" id="A0A6C0IPS0"/>
<dbReference type="InterPro" id="IPR037151">
    <property type="entry name" value="AlkB-like_sf"/>
</dbReference>
<dbReference type="PANTHER" id="PTHR31212:SF4">
    <property type="entry name" value="ALPHA-KETOGLUTARATE-DEPENDENT DIOXYGENASE ALKB HOMOLOG 3"/>
    <property type="match status" value="1"/>
</dbReference>
<reference evidence="2" key="1">
    <citation type="journal article" date="2020" name="Nature">
        <title>Giant virus diversity and host interactions through global metagenomics.</title>
        <authorList>
            <person name="Schulz F."/>
            <person name="Roux S."/>
            <person name="Paez-Espino D."/>
            <person name="Jungbluth S."/>
            <person name="Walsh D.A."/>
            <person name="Denef V.J."/>
            <person name="McMahon K.D."/>
            <person name="Konstantinidis K.T."/>
            <person name="Eloe-Fadrosh E.A."/>
            <person name="Kyrpides N.C."/>
            <person name="Woyke T."/>
        </authorList>
    </citation>
    <scope>NUCLEOTIDE SEQUENCE</scope>
    <source>
        <strain evidence="2">GVMAG-M-3300024258-14</strain>
    </source>
</reference>
<dbReference type="Pfam" id="PF13532">
    <property type="entry name" value="2OG-FeII_Oxy_2"/>
    <property type="match status" value="1"/>
</dbReference>
<dbReference type="InterPro" id="IPR027450">
    <property type="entry name" value="AlkB-like"/>
</dbReference>